<dbReference type="SUPFAM" id="SSF51197">
    <property type="entry name" value="Clavaminate synthase-like"/>
    <property type="match status" value="1"/>
</dbReference>
<dbReference type="InterPro" id="IPR011990">
    <property type="entry name" value="TPR-like_helical_dom_sf"/>
</dbReference>
<dbReference type="InterPro" id="IPR039038">
    <property type="entry name" value="ASPH"/>
</dbReference>
<dbReference type="GO" id="GO:0005783">
    <property type="term" value="C:endoplasmic reticulum"/>
    <property type="evidence" value="ECO:0007669"/>
    <property type="project" value="TreeGrafter"/>
</dbReference>
<dbReference type="AlphaFoldDB" id="A0A8J9URR3"/>
<feature type="non-terminal residue" evidence="3">
    <location>
        <position position="346"/>
    </location>
</feature>
<dbReference type="InterPro" id="IPR027443">
    <property type="entry name" value="IPNS-like_sf"/>
</dbReference>
<accession>A0A8J9URR3</accession>
<dbReference type="InterPro" id="IPR007803">
    <property type="entry name" value="Asp/Arg/Pro-Hydrxlase"/>
</dbReference>
<dbReference type="OrthoDB" id="438431at2759"/>
<comment type="similarity">
    <text evidence="1">Belongs to the aspartyl/asparaginyl beta-hydroxylase family.</text>
</comment>
<dbReference type="Gene3D" id="1.25.40.10">
    <property type="entry name" value="Tetratricopeptide repeat domain"/>
    <property type="match status" value="1"/>
</dbReference>
<dbReference type="Pfam" id="PF05118">
    <property type="entry name" value="Asp_Arg_Hydrox"/>
    <property type="match status" value="1"/>
</dbReference>
<gene>
    <name evidence="3" type="ORF">BINO364_LOCUS10405</name>
</gene>
<evidence type="ECO:0000259" key="2">
    <source>
        <dbReference type="Pfam" id="PF05118"/>
    </source>
</evidence>
<name>A0A8J9URR3_9NEOP</name>
<dbReference type="GO" id="GO:0062101">
    <property type="term" value="F:peptidyl-aspartic acid 3-dioxygenase activity"/>
    <property type="evidence" value="ECO:0007669"/>
    <property type="project" value="InterPro"/>
</dbReference>
<evidence type="ECO:0000313" key="3">
    <source>
        <dbReference type="EMBL" id="CAH0724732.1"/>
    </source>
</evidence>
<keyword evidence="4" id="KW-1185">Reference proteome</keyword>
<dbReference type="PANTHER" id="PTHR12366:SF29">
    <property type="entry name" value="ASPARTYL BETA-HYDROXYLASE, ISOFORM L"/>
    <property type="match status" value="1"/>
</dbReference>
<dbReference type="EMBL" id="OV170224">
    <property type="protein sequence ID" value="CAH0724732.1"/>
    <property type="molecule type" value="Genomic_DNA"/>
</dbReference>
<evidence type="ECO:0000256" key="1">
    <source>
        <dbReference type="ARBA" id="ARBA00007730"/>
    </source>
</evidence>
<proteinExistence type="inferred from homology"/>
<organism evidence="3 4">
    <name type="scientific">Brenthis ino</name>
    <name type="common">lesser marbled fritillary</name>
    <dbReference type="NCBI Taxonomy" id="405034"/>
    <lineage>
        <taxon>Eukaryota</taxon>
        <taxon>Metazoa</taxon>
        <taxon>Ecdysozoa</taxon>
        <taxon>Arthropoda</taxon>
        <taxon>Hexapoda</taxon>
        <taxon>Insecta</taxon>
        <taxon>Pterygota</taxon>
        <taxon>Neoptera</taxon>
        <taxon>Endopterygota</taxon>
        <taxon>Lepidoptera</taxon>
        <taxon>Glossata</taxon>
        <taxon>Ditrysia</taxon>
        <taxon>Papilionoidea</taxon>
        <taxon>Nymphalidae</taxon>
        <taxon>Heliconiinae</taxon>
        <taxon>Argynnini</taxon>
        <taxon>Brenthis</taxon>
    </lineage>
</organism>
<feature type="domain" description="Aspartyl/asparaginy/proline hydroxylase" evidence="2">
    <location>
        <begin position="184"/>
        <end position="333"/>
    </location>
</feature>
<dbReference type="Proteomes" id="UP000838878">
    <property type="component" value="Chromosome 4"/>
</dbReference>
<dbReference type="SUPFAM" id="SSF48452">
    <property type="entry name" value="TPR-like"/>
    <property type="match status" value="1"/>
</dbReference>
<dbReference type="Gene3D" id="2.60.120.330">
    <property type="entry name" value="B-lactam Antibiotic, Isopenicillin N Synthase, Chain"/>
    <property type="match status" value="1"/>
</dbReference>
<sequence>MNDRISDKKLIEVAQRAINRIQFRGTYLNAEPIYRLLIRRFPQDVNYRNNLTVSFLMANREDLADEVLKETLRLWPDDRIALSHYGFVLKNHHNKLEEAVVALQKALEGDTGPASEPRFYYHLGDALLLLGRFEEAHEVHKRAAALGHFLSPSQRSLYNVPRLQSRPWWPVEDTPYVKLARALEKSWREILKEGEAAKALYEKEKEGLKERGDWSQLDLFVRGREIPGRCRTAPVTCAIVKAEAAAAGCRRGQVKFSAMEPGTHVRPHVGPTNCRLRMHLGLSNTKDTFIRVDKETRQWQLGKTFIFDDSFEHEVWHNGTGTRLVLIVDVWHPQLTPHERRTLPAI</sequence>
<reference evidence="3" key="1">
    <citation type="submission" date="2021-12" db="EMBL/GenBank/DDBJ databases">
        <authorList>
            <person name="Martin H S."/>
        </authorList>
    </citation>
    <scope>NUCLEOTIDE SEQUENCE</scope>
</reference>
<dbReference type="PANTHER" id="PTHR12366">
    <property type="entry name" value="ASPARTYL/ASPARAGINYL BETA-HYDROXYLASE"/>
    <property type="match status" value="1"/>
</dbReference>
<evidence type="ECO:0000313" key="4">
    <source>
        <dbReference type="Proteomes" id="UP000838878"/>
    </source>
</evidence>
<protein>
    <recommendedName>
        <fullName evidence="2">Aspartyl/asparaginy/proline hydroxylase domain-containing protein</fullName>
    </recommendedName>
</protein>